<reference evidence="2" key="1">
    <citation type="thesis" date="2020" institute="ProQuest LLC" country="789 East Eisenhower Parkway, Ann Arbor, MI, USA">
        <title>Comparative Genomics and Chromosome Evolution.</title>
        <authorList>
            <person name="Mudd A.B."/>
        </authorList>
    </citation>
    <scope>NUCLEOTIDE SEQUENCE</scope>
    <source>
        <strain evidence="2">HN-11 Male</strain>
        <tissue evidence="2">Kidney and liver</tissue>
    </source>
</reference>
<evidence type="ECO:0000313" key="3">
    <source>
        <dbReference type="Proteomes" id="UP000770717"/>
    </source>
</evidence>
<dbReference type="OrthoDB" id="9942438at2759"/>
<accession>A0A8J6EM19</accession>
<sequence>MPPKKRTACNLRKQRLTFLESPQEGPVHEYGAVPPKAETKCVPTKSLDRDASTPWVTSQFDQAVASDFPIRQHRRGISNNSSIRSRDVNHSQLRKQSVCKFPSLAFKAAEIVETAPFCPSRRPMTVSVPAPPSPPSPEGPPCSDIPDIHTPEADPKEIPRLSASRVVGWTPSSRRWVEPCEAPDALPADGPILAEDTPEREYGVRLTWRRRQGLMKYLKSRGRLQSSQILVQR</sequence>
<dbReference type="EMBL" id="WNTK01000157">
    <property type="protein sequence ID" value="KAG9471341.1"/>
    <property type="molecule type" value="Genomic_DNA"/>
</dbReference>
<dbReference type="Pfam" id="PF15319">
    <property type="entry name" value="RHINO"/>
    <property type="match status" value="2"/>
</dbReference>
<feature type="region of interest" description="Disordered" evidence="1">
    <location>
        <begin position="121"/>
        <end position="157"/>
    </location>
</feature>
<dbReference type="PANTHER" id="PTHR35541">
    <property type="entry name" value="RAD9, HUS1, RAD1-INTERACTING NUCLEAR ORPHAN PROTEIN 1"/>
    <property type="match status" value="1"/>
</dbReference>
<name>A0A8J6EM19_ELECQ</name>
<dbReference type="GO" id="GO:0005694">
    <property type="term" value="C:chromosome"/>
    <property type="evidence" value="ECO:0007669"/>
    <property type="project" value="TreeGrafter"/>
</dbReference>
<dbReference type="PANTHER" id="PTHR35541:SF1">
    <property type="entry name" value="RAD9, HUS1, RAD1-INTERACTING NUCLEAR ORPHAN PROTEIN 1"/>
    <property type="match status" value="1"/>
</dbReference>
<evidence type="ECO:0008006" key="4">
    <source>
        <dbReference type="Google" id="ProtNLM"/>
    </source>
</evidence>
<proteinExistence type="predicted"/>
<keyword evidence="3" id="KW-1185">Reference proteome</keyword>
<dbReference type="GO" id="GO:0005634">
    <property type="term" value="C:nucleus"/>
    <property type="evidence" value="ECO:0007669"/>
    <property type="project" value="InterPro"/>
</dbReference>
<dbReference type="AlphaFoldDB" id="A0A8J6EM19"/>
<dbReference type="GO" id="GO:0071479">
    <property type="term" value="P:cellular response to ionizing radiation"/>
    <property type="evidence" value="ECO:0007669"/>
    <property type="project" value="InterPro"/>
</dbReference>
<dbReference type="InterPro" id="IPR029293">
    <property type="entry name" value="RHNO1"/>
</dbReference>
<evidence type="ECO:0000256" key="1">
    <source>
        <dbReference type="SAM" id="MobiDB-lite"/>
    </source>
</evidence>
<gene>
    <name evidence="2" type="ORF">GDO78_015134</name>
</gene>
<dbReference type="Proteomes" id="UP000770717">
    <property type="component" value="Unassembled WGS sequence"/>
</dbReference>
<feature type="compositionally biased region" description="Pro residues" evidence="1">
    <location>
        <begin position="129"/>
        <end position="140"/>
    </location>
</feature>
<comment type="caution">
    <text evidence="2">The sequence shown here is derived from an EMBL/GenBank/DDBJ whole genome shotgun (WGS) entry which is preliminary data.</text>
</comment>
<dbReference type="GO" id="GO:0000077">
    <property type="term" value="P:DNA damage checkpoint signaling"/>
    <property type="evidence" value="ECO:0007669"/>
    <property type="project" value="InterPro"/>
</dbReference>
<protein>
    <recommendedName>
        <fullName evidence="4">RAD9, HUS1, RAD1-interacting nuclear orphan protein 1</fullName>
    </recommendedName>
</protein>
<dbReference type="GO" id="GO:0000725">
    <property type="term" value="P:recombinational repair"/>
    <property type="evidence" value="ECO:0007669"/>
    <property type="project" value="TreeGrafter"/>
</dbReference>
<evidence type="ECO:0000313" key="2">
    <source>
        <dbReference type="EMBL" id="KAG9471341.1"/>
    </source>
</evidence>
<organism evidence="2 3">
    <name type="scientific">Eleutherodactylus coqui</name>
    <name type="common">Puerto Rican coqui</name>
    <dbReference type="NCBI Taxonomy" id="57060"/>
    <lineage>
        <taxon>Eukaryota</taxon>
        <taxon>Metazoa</taxon>
        <taxon>Chordata</taxon>
        <taxon>Craniata</taxon>
        <taxon>Vertebrata</taxon>
        <taxon>Euteleostomi</taxon>
        <taxon>Amphibia</taxon>
        <taxon>Batrachia</taxon>
        <taxon>Anura</taxon>
        <taxon>Neobatrachia</taxon>
        <taxon>Hyloidea</taxon>
        <taxon>Eleutherodactylidae</taxon>
        <taxon>Eleutherodactylinae</taxon>
        <taxon>Eleutherodactylus</taxon>
        <taxon>Eleutherodactylus</taxon>
    </lineage>
</organism>
<feature type="compositionally biased region" description="Basic and acidic residues" evidence="1">
    <location>
        <begin position="146"/>
        <end position="157"/>
    </location>
</feature>